<feature type="compositionally biased region" description="Basic residues" evidence="1">
    <location>
        <begin position="131"/>
        <end position="141"/>
    </location>
</feature>
<dbReference type="GO" id="GO:0003964">
    <property type="term" value="F:RNA-directed DNA polymerase activity"/>
    <property type="evidence" value="ECO:0007669"/>
    <property type="project" value="UniProtKB-KW"/>
</dbReference>
<keyword evidence="2" id="KW-0695">RNA-directed DNA polymerase</keyword>
<organism evidence="2 3">
    <name type="scientific">Aphis craccivora</name>
    <name type="common">Cowpea aphid</name>
    <dbReference type="NCBI Taxonomy" id="307492"/>
    <lineage>
        <taxon>Eukaryota</taxon>
        <taxon>Metazoa</taxon>
        <taxon>Ecdysozoa</taxon>
        <taxon>Arthropoda</taxon>
        <taxon>Hexapoda</taxon>
        <taxon>Insecta</taxon>
        <taxon>Pterygota</taxon>
        <taxon>Neoptera</taxon>
        <taxon>Paraneoptera</taxon>
        <taxon>Hemiptera</taxon>
        <taxon>Sternorrhyncha</taxon>
        <taxon>Aphidomorpha</taxon>
        <taxon>Aphidoidea</taxon>
        <taxon>Aphididae</taxon>
        <taxon>Aphidini</taxon>
        <taxon>Aphis</taxon>
        <taxon>Aphis</taxon>
    </lineage>
</organism>
<name>A0A6G0Z8J7_APHCR</name>
<dbReference type="Proteomes" id="UP000478052">
    <property type="component" value="Unassembled WGS sequence"/>
</dbReference>
<dbReference type="AlphaFoldDB" id="A0A6G0Z8J7"/>
<keyword evidence="2" id="KW-0808">Transferase</keyword>
<sequence>MCSSRQPLLYGETQGAVKNVKTRNVYDFGLGIYTRENWRDWCGRLAQNNKNPSKDQSSSVYKRKSHYYKIYKREKDDVSLDKFAAAVDPPSPLCRGVNPNGECNRYTDKRWAEYVWRAGDQLILTITKWKPNKSRPRGRPRQRWEDRVKEDFRK</sequence>
<reference evidence="2 3" key="1">
    <citation type="submission" date="2019-08" db="EMBL/GenBank/DDBJ databases">
        <title>Whole genome of Aphis craccivora.</title>
        <authorList>
            <person name="Voronova N.V."/>
            <person name="Shulinski R.S."/>
            <person name="Bandarenka Y.V."/>
            <person name="Zhorov D.G."/>
            <person name="Warner D."/>
        </authorList>
    </citation>
    <scope>NUCLEOTIDE SEQUENCE [LARGE SCALE GENOMIC DNA]</scope>
    <source>
        <strain evidence="2">180601</strain>
        <tissue evidence="2">Whole Body</tissue>
    </source>
</reference>
<feature type="region of interest" description="Disordered" evidence="1">
    <location>
        <begin position="131"/>
        <end position="154"/>
    </location>
</feature>
<keyword evidence="3" id="KW-1185">Reference proteome</keyword>
<dbReference type="EMBL" id="VUJU01001087">
    <property type="protein sequence ID" value="KAF0766870.1"/>
    <property type="molecule type" value="Genomic_DNA"/>
</dbReference>
<feature type="compositionally biased region" description="Basic and acidic residues" evidence="1">
    <location>
        <begin position="142"/>
        <end position="154"/>
    </location>
</feature>
<gene>
    <name evidence="2" type="ORF">FWK35_00020296</name>
</gene>
<evidence type="ECO:0000313" key="2">
    <source>
        <dbReference type="EMBL" id="KAF0766870.1"/>
    </source>
</evidence>
<evidence type="ECO:0000256" key="1">
    <source>
        <dbReference type="SAM" id="MobiDB-lite"/>
    </source>
</evidence>
<protein>
    <submittedName>
        <fullName evidence="2">Reverse transcriptase domain-containing protein</fullName>
    </submittedName>
</protein>
<keyword evidence="2" id="KW-0548">Nucleotidyltransferase</keyword>
<evidence type="ECO:0000313" key="3">
    <source>
        <dbReference type="Proteomes" id="UP000478052"/>
    </source>
</evidence>
<comment type="caution">
    <text evidence="2">The sequence shown here is derived from an EMBL/GenBank/DDBJ whole genome shotgun (WGS) entry which is preliminary data.</text>
</comment>
<proteinExistence type="predicted"/>
<accession>A0A6G0Z8J7</accession>